<protein>
    <recommendedName>
        <fullName evidence="5">Sperm-associated antigen 16 protein</fullName>
    </recommendedName>
</protein>
<feature type="coiled-coil region" evidence="1">
    <location>
        <begin position="115"/>
        <end position="177"/>
    </location>
</feature>
<feature type="compositionally biased region" description="Basic and acidic residues" evidence="2">
    <location>
        <begin position="210"/>
        <end position="223"/>
    </location>
</feature>
<feature type="compositionally biased region" description="Acidic residues" evidence="2">
    <location>
        <begin position="14"/>
        <end position="38"/>
    </location>
</feature>
<dbReference type="GO" id="GO:1990716">
    <property type="term" value="C:axonemal central apparatus"/>
    <property type="evidence" value="ECO:0007669"/>
    <property type="project" value="TreeGrafter"/>
</dbReference>
<dbReference type="Proteomes" id="UP001346869">
    <property type="component" value="Unassembled WGS sequence"/>
</dbReference>
<dbReference type="InterPro" id="IPR050995">
    <property type="entry name" value="WD-F-box_domain-protein"/>
</dbReference>
<evidence type="ECO:0008006" key="5">
    <source>
        <dbReference type="Google" id="ProtNLM"/>
    </source>
</evidence>
<evidence type="ECO:0000313" key="4">
    <source>
        <dbReference type="Proteomes" id="UP001346869"/>
    </source>
</evidence>
<reference evidence="3 4" key="2">
    <citation type="journal article" date="2023" name="Mol. Biol. Evol.">
        <title>Genomics of Secondarily Temperate Adaptation in the Only Non-Antarctic Icefish.</title>
        <authorList>
            <person name="Rivera-Colon A.G."/>
            <person name="Rayamajhi N."/>
            <person name="Minhas B.F."/>
            <person name="Madrigal G."/>
            <person name="Bilyk K.T."/>
            <person name="Yoon V."/>
            <person name="Hune M."/>
            <person name="Gregory S."/>
            <person name="Cheng C.H.C."/>
            <person name="Catchen J.M."/>
        </authorList>
    </citation>
    <scope>NUCLEOTIDE SEQUENCE [LARGE SCALE GENOMIC DNA]</scope>
    <source>
        <strain evidence="3">JMC-PN-2008</strain>
    </source>
</reference>
<evidence type="ECO:0000256" key="1">
    <source>
        <dbReference type="SAM" id="Coils"/>
    </source>
</evidence>
<organism evidence="3 4">
    <name type="scientific">Eleginops maclovinus</name>
    <name type="common">Patagonian blennie</name>
    <name type="synonym">Eleginus maclovinus</name>
    <dbReference type="NCBI Taxonomy" id="56733"/>
    <lineage>
        <taxon>Eukaryota</taxon>
        <taxon>Metazoa</taxon>
        <taxon>Chordata</taxon>
        <taxon>Craniata</taxon>
        <taxon>Vertebrata</taxon>
        <taxon>Euteleostomi</taxon>
        <taxon>Actinopterygii</taxon>
        <taxon>Neopterygii</taxon>
        <taxon>Teleostei</taxon>
        <taxon>Neoteleostei</taxon>
        <taxon>Acanthomorphata</taxon>
        <taxon>Eupercaria</taxon>
        <taxon>Perciformes</taxon>
        <taxon>Notothenioidei</taxon>
        <taxon>Eleginopidae</taxon>
        <taxon>Eleginops</taxon>
    </lineage>
</organism>
<sequence length="236" mass="27373">MSAAKKVKGKDPLSESEDGFQYEEVSLEDDWSLTEGEEDLEATVKAIQERVEARRTAPSSPHKQEAVDDFLRTFLFHNGMTETLDCFQTEWTEMVQRGLVDAEQIGVVPEVYTENQSLHGDLETARREMDEYRRAAAAGAQTLERVQRNRDYHRLRYKRVVQEKNRLIEEMRKLTVQCNNYEPEVKRMNEKYQAVLKQTMLLALEKDKALGEEGAGNRRRDPTKTSITCKEFMDSD</sequence>
<dbReference type="AlphaFoldDB" id="A0AAN7WX42"/>
<proteinExistence type="predicted"/>
<feature type="region of interest" description="Disordered" evidence="2">
    <location>
        <begin position="210"/>
        <end position="236"/>
    </location>
</feature>
<gene>
    <name evidence="3" type="ORF">PBY51_014482</name>
</gene>
<name>A0AAN7WX42_ELEMC</name>
<evidence type="ECO:0000256" key="2">
    <source>
        <dbReference type="SAM" id="MobiDB-lite"/>
    </source>
</evidence>
<dbReference type="GO" id="GO:0035082">
    <property type="term" value="P:axoneme assembly"/>
    <property type="evidence" value="ECO:0007669"/>
    <property type="project" value="TreeGrafter"/>
</dbReference>
<evidence type="ECO:0000313" key="3">
    <source>
        <dbReference type="EMBL" id="KAK5850215.1"/>
    </source>
</evidence>
<dbReference type="PANTHER" id="PTHR14604:SF3">
    <property type="entry name" value="SPERM-ASSOCIATED ANTIGEN 16 PROTEIN"/>
    <property type="match status" value="1"/>
</dbReference>
<accession>A0AAN7WX42</accession>
<comment type="caution">
    <text evidence="3">The sequence shown here is derived from an EMBL/GenBank/DDBJ whole genome shotgun (WGS) entry which is preliminary data.</text>
</comment>
<feature type="region of interest" description="Disordered" evidence="2">
    <location>
        <begin position="1"/>
        <end position="38"/>
    </location>
</feature>
<keyword evidence="1" id="KW-0175">Coiled coil</keyword>
<dbReference type="EMBL" id="JAUZQC010000023">
    <property type="protein sequence ID" value="KAK5850215.1"/>
    <property type="molecule type" value="Genomic_DNA"/>
</dbReference>
<dbReference type="PANTHER" id="PTHR14604">
    <property type="entry name" value="WD40 REPEAT PF20"/>
    <property type="match status" value="1"/>
</dbReference>
<reference evidence="3 4" key="1">
    <citation type="journal article" date="2023" name="Genes (Basel)">
        <title>Chromosome-Level Genome Assembly and Circadian Gene Repertoire of the Patagonia Blennie Eleginops maclovinus-The Closest Ancestral Proxy of Antarctic Cryonotothenioids.</title>
        <authorList>
            <person name="Cheng C.C."/>
            <person name="Rivera-Colon A.G."/>
            <person name="Minhas B.F."/>
            <person name="Wilson L."/>
            <person name="Rayamajhi N."/>
            <person name="Vargas-Chacoff L."/>
            <person name="Catchen J.M."/>
        </authorList>
    </citation>
    <scope>NUCLEOTIDE SEQUENCE [LARGE SCALE GENOMIC DNA]</scope>
    <source>
        <strain evidence="3">JMC-PN-2008</strain>
    </source>
</reference>
<keyword evidence="4" id="KW-1185">Reference proteome</keyword>